<dbReference type="GO" id="GO:0004803">
    <property type="term" value="F:transposase activity"/>
    <property type="evidence" value="ECO:0007669"/>
    <property type="project" value="TreeGrafter"/>
</dbReference>
<name>A0A2D2C6P0_9RHOB</name>
<reference evidence="2 3" key="1">
    <citation type="submission" date="2017-10" db="EMBL/GenBank/DDBJ databases">
        <title>Complete genome sequence of Paracoccus yeei TT13 isolated from human skin.</title>
        <authorList>
            <person name="Lee K."/>
            <person name="Lim J.Y."/>
            <person name="Hwang I."/>
        </authorList>
    </citation>
    <scope>NUCLEOTIDE SEQUENCE [LARGE SCALE GENOMIC DNA]</scope>
    <source>
        <strain evidence="2 3">TT13</strain>
        <plasmid evidence="3">Plasmid ptt13-2</plasmid>
    </source>
</reference>
<gene>
    <name evidence="2" type="ORF">PYTT13_19900</name>
</gene>
<dbReference type="GO" id="GO:0032196">
    <property type="term" value="P:transposition"/>
    <property type="evidence" value="ECO:0007669"/>
    <property type="project" value="TreeGrafter"/>
</dbReference>
<dbReference type="PANTHER" id="PTHR10948">
    <property type="entry name" value="TRANSPOSASE"/>
    <property type="match status" value="1"/>
</dbReference>
<protein>
    <recommendedName>
        <fullName evidence="1">Transposase IS30-like HTH domain-containing protein</fullName>
    </recommendedName>
</protein>
<dbReference type="InterPro" id="IPR025246">
    <property type="entry name" value="IS30-like_HTH"/>
</dbReference>
<dbReference type="Proteomes" id="UP000229314">
    <property type="component" value="Plasmid pTT13-2"/>
</dbReference>
<dbReference type="AlphaFoldDB" id="A0A2D2C6P0"/>
<proteinExistence type="predicted"/>
<accession>A0A2D2C6P0</accession>
<dbReference type="EMBL" id="CP024424">
    <property type="protein sequence ID" value="ATQ58109.1"/>
    <property type="molecule type" value="Genomic_DNA"/>
</dbReference>
<geneLocation type="plasmid" evidence="3">
    <name>ptt13-2</name>
</geneLocation>
<evidence type="ECO:0000259" key="1">
    <source>
        <dbReference type="Pfam" id="PF13936"/>
    </source>
</evidence>
<dbReference type="InterPro" id="IPR051917">
    <property type="entry name" value="Transposase-Integrase"/>
</dbReference>
<evidence type="ECO:0000313" key="3">
    <source>
        <dbReference type="Proteomes" id="UP000229314"/>
    </source>
</evidence>
<dbReference type="Pfam" id="PF13936">
    <property type="entry name" value="HTH_38"/>
    <property type="match status" value="1"/>
</dbReference>
<dbReference type="GO" id="GO:0005829">
    <property type="term" value="C:cytosol"/>
    <property type="evidence" value="ECO:0007669"/>
    <property type="project" value="TreeGrafter"/>
</dbReference>
<dbReference type="Gene3D" id="1.10.10.60">
    <property type="entry name" value="Homeodomain-like"/>
    <property type="match status" value="1"/>
</dbReference>
<sequence length="167" mass="20056">MRLSVLNNGLSHERSIGMKVRFSHLSLSERREIERWRQMKLSPDEMARRLGRHRSTIFCELRRNHFHDSEVPKLSGYWCVVAQSFSDGRRTRQRKLVRDPGLRDQVERCLRSGWTPEQIAGRMRYEGAPRRVCQETIYQHIYSEDGRRGELWRHLPSGRRRRRGCRL</sequence>
<feature type="domain" description="Transposase IS30-like HTH" evidence="1">
    <location>
        <begin position="22"/>
        <end position="64"/>
    </location>
</feature>
<evidence type="ECO:0000313" key="2">
    <source>
        <dbReference type="EMBL" id="ATQ58109.1"/>
    </source>
</evidence>
<keyword evidence="2" id="KW-0614">Plasmid</keyword>
<dbReference type="PANTHER" id="PTHR10948:SF23">
    <property type="entry name" value="TRANSPOSASE INSI FOR INSERTION SEQUENCE ELEMENT IS30A-RELATED"/>
    <property type="match status" value="1"/>
</dbReference>
<organism evidence="2 3">
    <name type="scientific">Paracoccus yeei</name>
    <dbReference type="NCBI Taxonomy" id="147645"/>
    <lineage>
        <taxon>Bacteria</taxon>
        <taxon>Pseudomonadati</taxon>
        <taxon>Pseudomonadota</taxon>
        <taxon>Alphaproteobacteria</taxon>
        <taxon>Rhodobacterales</taxon>
        <taxon>Paracoccaceae</taxon>
        <taxon>Paracoccus</taxon>
    </lineage>
</organism>